<sequence>MSGPVKYDYLISRSGDILFSITVGTLAYFLNERDNPRAQDGKTLRELLMRARERKIQQREANRKL</sequence>
<dbReference type="InParanoid" id="A0A1C7MV28"/>
<keyword evidence="2" id="KW-1185">Reference proteome</keyword>
<evidence type="ECO:0000313" key="1">
    <source>
        <dbReference type="EMBL" id="OBZ80670.1"/>
    </source>
</evidence>
<dbReference type="GO" id="GO:0009306">
    <property type="term" value="P:protein secretion"/>
    <property type="evidence" value="ECO:0007669"/>
    <property type="project" value="InterPro"/>
</dbReference>
<dbReference type="PANTHER" id="PTHR28011:SF1">
    <property type="entry name" value="NON-CLASSICAL EXPORT PROTEIN 1"/>
    <property type="match status" value="1"/>
</dbReference>
<dbReference type="Pfam" id="PF11654">
    <property type="entry name" value="NCE101"/>
    <property type="match status" value="1"/>
</dbReference>
<evidence type="ECO:0000313" key="2">
    <source>
        <dbReference type="Proteomes" id="UP000093000"/>
    </source>
</evidence>
<dbReference type="PANTHER" id="PTHR28011">
    <property type="entry name" value="NON-CLASSICAL EXPORT PROTEIN 1"/>
    <property type="match status" value="1"/>
</dbReference>
<organism evidence="1 2">
    <name type="scientific">Choanephora cucurbitarum</name>
    <dbReference type="NCBI Taxonomy" id="101091"/>
    <lineage>
        <taxon>Eukaryota</taxon>
        <taxon>Fungi</taxon>
        <taxon>Fungi incertae sedis</taxon>
        <taxon>Mucoromycota</taxon>
        <taxon>Mucoromycotina</taxon>
        <taxon>Mucoromycetes</taxon>
        <taxon>Mucorales</taxon>
        <taxon>Mucorineae</taxon>
        <taxon>Choanephoraceae</taxon>
        <taxon>Choanephoroideae</taxon>
        <taxon>Choanephora</taxon>
    </lineage>
</organism>
<dbReference type="AlphaFoldDB" id="A0A1C7MV28"/>
<dbReference type="InterPro" id="IPR024242">
    <property type="entry name" value="NCE101"/>
</dbReference>
<dbReference type="EMBL" id="LUGH01001863">
    <property type="protein sequence ID" value="OBZ80670.1"/>
    <property type="molecule type" value="Genomic_DNA"/>
</dbReference>
<name>A0A1C7MV28_9FUNG</name>
<dbReference type="Proteomes" id="UP000093000">
    <property type="component" value="Unassembled WGS sequence"/>
</dbReference>
<gene>
    <name evidence="1" type="ORF">A0J61_11281</name>
</gene>
<proteinExistence type="predicted"/>
<reference evidence="1 2" key="1">
    <citation type="submission" date="2016-03" db="EMBL/GenBank/DDBJ databases">
        <title>Choanephora cucurbitarum.</title>
        <authorList>
            <person name="Min B."/>
            <person name="Park H."/>
            <person name="Park J.-H."/>
            <person name="Shin H.-D."/>
            <person name="Choi I.-G."/>
        </authorList>
    </citation>
    <scope>NUCLEOTIDE SEQUENCE [LARGE SCALE GENOMIC DNA]</scope>
    <source>
        <strain evidence="1 2">KUS-F28377</strain>
    </source>
</reference>
<dbReference type="OrthoDB" id="2155101at2759"/>
<protein>
    <submittedName>
        <fullName evidence="1">Uncharacterized protein</fullName>
    </submittedName>
</protein>
<accession>A0A1C7MV28</accession>
<comment type="caution">
    <text evidence="1">The sequence shown here is derived from an EMBL/GenBank/DDBJ whole genome shotgun (WGS) entry which is preliminary data.</text>
</comment>